<organism evidence="8 9">
    <name type="scientific">Phoxinus phoxinus</name>
    <name type="common">Eurasian minnow</name>
    <dbReference type="NCBI Taxonomy" id="58324"/>
    <lineage>
        <taxon>Eukaryota</taxon>
        <taxon>Metazoa</taxon>
        <taxon>Chordata</taxon>
        <taxon>Craniata</taxon>
        <taxon>Vertebrata</taxon>
        <taxon>Euteleostomi</taxon>
        <taxon>Actinopterygii</taxon>
        <taxon>Neopterygii</taxon>
        <taxon>Teleostei</taxon>
        <taxon>Ostariophysi</taxon>
        <taxon>Cypriniformes</taxon>
        <taxon>Leuciscidae</taxon>
        <taxon>Phoxininae</taxon>
        <taxon>Phoxinus</taxon>
    </lineage>
</organism>
<evidence type="ECO:0000256" key="6">
    <source>
        <dbReference type="ARBA" id="ARBA00023242"/>
    </source>
</evidence>
<keyword evidence="6" id="KW-0539">Nucleus</keyword>
<keyword evidence="4" id="KW-0805">Transcription regulation</keyword>
<reference evidence="8 9" key="1">
    <citation type="submission" date="2024-02" db="EMBL/GenBank/DDBJ databases">
        <title>Chromosome-level genome assembly of the Eurasian Minnow (Phoxinus phoxinus).</title>
        <authorList>
            <person name="Oriowo T.O."/>
            <person name="Martin S."/>
            <person name="Stange M."/>
            <person name="Chrysostomakis Y."/>
            <person name="Brown T."/>
            <person name="Winkler S."/>
            <person name="Kukowka S."/>
            <person name="Myers E.W."/>
            <person name="Bohne A."/>
        </authorList>
    </citation>
    <scope>NUCLEOTIDE SEQUENCE [LARGE SCALE GENOMIC DNA]</scope>
    <source>
        <strain evidence="8">ZFMK-TIS-60720</strain>
        <tissue evidence="8">Whole Organism</tissue>
    </source>
</reference>
<proteinExistence type="predicted"/>
<dbReference type="GO" id="GO:0045944">
    <property type="term" value="P:positive regulation of transcription by RNA polymerase II"/>
    <property type="evidence" value="ECO:0007669"/>
    <property type="project" value="TreeGrafter"/>
</dbReference>
<dbReference type="AlphaFoldDB" id="A0AAN9HJX0"/>
<keyword evidence="3" id="KW-0808">Transferase</keyword>
<dbReference type="Proteomes" id="UP001364617">
    <property type="component" value="Unassembled WGS sequence"/>
</dbReference>
<dbReference type="InterPro" id="IPR036529">
    <property type="entry name" value="KIX_dom_sf"/>
</dbReference>
<evidence type="ECO:0000256" key="4">
    <source>
        <dbReference type="ARBA" id="ARBA00023015"/>
    </source>
</evidence>
<keyword evidence="9" id="KW-1185">Reference proteome</keyword>
<evidence type="ECO:0000256" key="2">
    <source>
        <dbReference type="ARBA" id="ARBA00013184"/>
    </source>
</evidence>
<evidence type="ECO:0000313" key="8">
    <source>
        <dbReference type="EMBL" id="KAK7175418.1"/>
    </source>
</evidence>
<feature type="domain" description="KIX" evidence="7">
    <location>
        <begin position="51"/>
        <end position="130"/>
    </location>
</feature>
<dbReference type="GO" id="GO:0005654">
    <property type="term" value="C:nucleoplasm"/>
    <property type="evidence" value="ECO:0007669"/>
    <property type="project" value="UniProtKB-ARBA"/>
</dbReference>
<dbReference type="GO" id="GO:0005667">
    <property type="term" value="C:transcription regulator complex"/>
    <property type="evidence" value="ECO:0007669"/>
    <property type="project" value="TreeGrafter"/>
</dbReference>
<evidence type="ECO:0000259" key="7">
    <source>
        <dbReference type="PROSITE" id="PS50952"/>
    </source>
</evidence>
<dbReference type="Pfam" id="PF02172">
    <property type="entry name" value="KIX"/>
    <property type="match status" value="1"/>
</dbReference>
<dbReference type="PANTHER" id="PTHR13808:SF34">
    <property type="entry name" value="CREB-BINDING PROTEIN"/>
    <property type="match status" value="1"/>
</dbReference>
<dbReference type="EC" id="2.3.1.48" evidence="2"/>
<evidence type="ECO:0000256" key="3">
    <source>
        <dbReference type="ARBA" id="ARBA00022679"/>
    </source>
</evidence>
<dbReference type="GO" id="GO:0004402">
    <property type="term" value="F:histone acetyltransferase activity"/>
    <property type="evidence" value="ECO:0007669"/>
    <property type="project" value="InterPro"/>
</dbReference>
<dbReference type="PANTHER" id="PTHR13808">
    <property type="entry name" value="CBP/P300-RELATED"/>
    <property type="match status" value="1"/>
</dbReference>
<gene>
    <name evidence="8" type="ORF">R3I93_002356</name>
</gene>
<dbReference type="InterPro" id="IPR013178">
    <property type="entry name" value="Histone_AcTrfase_Rtt109/CBP"/>
</dbReference>
<dbReference type="SUPFAM" id="SSF47040">
    <property type="entry name" value="Kix domain of CBP (creb binding protein)"/>
    <property type="match status" value="1"/>
</dbReference>
<dbReference type="Gene3D" id="1.10.246.20">
    <property type="entry name" value="Coactivator CBP, KIX domain"/>
    <property type="match status" value="1"/>
</dbReference>
<accession>A0AAN9HJX0</accession>
<comment type="caution">
    <text evidence="8">The sequence shown here is derived from an EMBL/GenBank/DDBJ whole genome shotgun (WGS) entry which is preliminary data.</text>
</comment>
<evidence type="ECO:0000313" key="9">
    <source>
        <dbReference type="Proteomes" id="UP001364617"/>
    </source>
</evidence>
<sequence length="141" mass="15871">MDIPVEEELLKNLTLNSPETDIQAPLVTSQPAAAAISNGNLSASVPLLMPSMKKSWHEHVSQDLRIHLVHKLVQAIFPAPDPAVLLDIRSVNLVAYSCEVEGNIYESANSRVEYYQLLAEKIYNIQKEMEERRRSKCQSRS</sequence>
<keyword evidence="5" id="KW-0804">Transcription</keyword>
<dbReference type="InterPro" id="IPR003101">
    <property type="entry name" value="KIX_dom"/>
</dbReference>
<dbReference type="EMBL" id="JAYKXH010000002">
    <property type="protein sequence ID" value="KAK7175418.1"/>
    <property type="molecule type" value="Genomic_DNA"/>
</dbReference>
<evidence type="ECO:0000256" key="5">
    <source>
        <dbReference type="ARBA" id="ARBA00023163"/>
    </source>
</evidence>
<dbReference type="GO" id="GO:0000123">
    <property type="term" value="C:histone acetyltransferase complex"/>
    <property type="evidence" value="ECO:0007669"/>
    <property type="project" value="TreeGrafter"/>
</dbReference>
<dbReference type="GO" id="GO:0003713">
    <property type="term" value="F:transcription coactivator activity"/>
    <property type="evidence" value="ECO:0007669"/>
    <property type="project" value="TreeGrafter"/>
</dbReference>
<protein>
    <recommendedName>
        <fullName evidence="2">histone acetyltransferase</fullName>
        <ecNumber evidence="2">2.3.1.48</ecNumber>
    </recommendedName>
</protein>
<comment type="subcellular location">
    <subcellularLocation>
        <location evidence="1">Nucleus</location>
    </subcellularLocation>
</comment>
<evidence type="ECO:0000256" key="1">
    <source>
        <dbReference type="ARBA" id="ARBA00004123"/>
    </source>
</evidence>
<name>A0AAN9HJX0_9TELE</name>
<dbReference type="PROSITE" id="PS50952">
    <property type="entry name" value="KIX"/>
    <property type="match status" value="1"/>
</dbReference>
<dbReference type="GO" id="GO:0031490">
    <property type="term" value="F:chromatin DNA binding"/>
    <property type="evidence" value="ECO:0007669"/>
    <property type="project" value="TreeGrafter"/>
</dbReference>